<keyword evidence="1" id="KW-0540">Nuclease</keyword>
<dbReference type="InterPro" id="IPR029060">
    <property type="entry name" value="PIN-like_dom_sf"/>
</dbReference>
<dbReference type="Proteomes" id="UP001530315">
    <property type="component" value="Unassembled WGS sequence"/>
</dbReference>
<keyword evidence="7" id="KW-1185">Reference proteome</keyword>
<dbReference type="InterPro" id="IPR020045">
    <property type="entry name" value="DNA_polI_H3TH"/>
</dbReference>
<dbReference type="SUPFAM" id="SSF47807">
    <property type="entry name" value="5' to 3' exonuclease, C-terminal subdomain"/>
    <property type="match status" value="1"/>
</dbReference>
<evidence type="ECO:0000259" key="5">
    <source>
        <dbReference type="SMART" id="SM00475"/>
    </source>
</evidence>
<evidence type="ECO:0000256" key="3">
    <source>
        <dbReference type="ARBA" id="ARBA00023125"/>
    </source>
</evidence>
<feature type="compositionally biased region" description="Basic and acidic residues" evidence="4">
    <location>
        <begin position="298"/>
        <end position="333"/>
    </location>
</feature>
<feature type="region of interest" description="Disordered" evidence="4">
    <location>
        <begin position="191"/>
        <end position="219"/>
    </location>
</feature>
<evidence type="ECO:0000256" key="4">
    <source>
        <dbReference type="SAM" id="MobiDB-lite"/>
    </source>
</evidence>
<feature type="region of interest" description="Disordered" evidence="4">
    <location>
        <begin position="298"/>
        <end position="377"/>
    </location>
</feature>
<dbReference type="SMART" id="SM00475">
    <property type="entry name" value="53EXOc"/>
    <property type="match status" value="1"/>
</dbReference>
<keyword evidence="3" id="KW-0238">DNA-binding</keyword>
<dbReference type="GO" id="GO:0016788">
    <property type="term" value="F:hydrolase activity, acting on ester bonds"/>
    <property type="evidence" value="ECO:0007669"/>
    <property type="project" value="UniProtKB-ARBA"/>
</dbReference>
<evidence type="ECO:0000313" key="6">
    <source>
        <dbReference type="EMBL" id="KAL3804597.1"/>
    </source>
</evidence>
<feature type="domain" description="5'-3' exonuclease" evidence="5">
    <location>
        <begin position="380"/>
        <end position="706"/>
    </location>
</feature>
<dbReference type="GO" id="GO:0006139">
    <property type="term" value="P:nucleobase-containing compound metabolic process"/>
    <property type="evidence" value="ECO:0007669"/>
    <property type="project" value="UniProtKB-ARBA"/>
</dbReference>
<dbReference type="GO" id="GO:0004518">
    <property type="term" value="F:nuclease activity"/>
    <property type="evidence" value="ECO:0007669"/>
    <property type="project" value="UniProtKB-KW"/>
</dbReference>
<reference evidence="6 7" key="1">
    <citation type="submission" date="2024-10" db="EMBL/GenBank/DDBJ databases">
        <title>Updated reference genomes for cyclostephanoid diatoms.</title>
        <authorList>
            <person name="Roberts W.R."/>
            <person name="Alverson A.J."/>
        </authorList>
    </citation>
    <scope>NUCLEOTIDE SEQUENCE [LARGE SCALE GENOMIC DNA]</scope>
    <source>
        <strain evidence="6 7">AJA276-08</strain>
    </source>
</reference>
<name>A0ABD3QWC8_9STRA</name>
<dbReference type="PANTHER" id="PTHR42646:SF2">
    <property type="entry name" value="5'-3' EXONUCLEASE FAMILY PROTEIN"/>
    <property type="match status" value="1"/>
</dbReference>
<dbReference type="Gene3D" id="1.10.150.20">
    <property type="entry name" value="5' to 3' exonuclease, C-terminal subdomain"/>
    <property type="match status" value="1"/>
</dbReference>
<dbReference type="InterPro" id="IPR038969">
    <property type="entry name" value="FEN"/>
</dbReference>
<dbReference type="InterPro" id="IPR043502">
    <property type="entry name" value="DNA/RNA_pol_sf"/>
</dbReference>
<protein>
    <recommendedName>
        <fullName evidence="5">5'-3' exonuclease domain-containing protein</fullName>
    </recommendedName>
</protein>
<gene>
    <name evidence="6" type="ORF">ACHAW5_003280</name>
</gene>
<dbReference type="CDD" id="cd09859">
    <property type="entry name" value="PIN_53EXO"/>
    <property type="match status" value="1"/>
</dbReference>
<dbReference type="Pfam" id="PF02739">
    <property type="entry name" value="5_3_exonuc_N"/>
    <property type="match status" value="1"/>
</dbReference>
<dbReference type="EMBL" id="JALLAZ020000076">
    <property type="protein sequence ID" value="KAL3804597.1"/>
    <property type="molecule type" value="Genomic_DNA"/>
</dbReference>
<organism evidence="6 7">
    <name type="scientific">Stephanodiscus triporus</name>
    <dbReference type="NCBI Taxonomy" id="2934178"/>
    <lineage>
        <taxon>Eukaryota</taxon>
        <taxon>Sar</taxon>
        <taxon>Stramenopiles</taxon>
        <taxon>Ochrophyta</taxon>
        <taxon>Bacillariophyta</taxon>
        <taxon>Coscinodiscophyceae</taxon>
        <taxon>Thalassiosirophycidae</taxon>
        <taxon>Stephanodiscales</taxon>
        <taxon>Stephanodiscaceae</taxon>
        <taxon>Stephanodiscus</taxon>
    </lineage>
</organism>
<dbReference type="InterPro" id="IPR002421">
    <property type="entry name" value="5-3_exonuclease"/>
</dbReference>
<dbReference type="FunFam" id="1.10.150.20:FF:000003">
    <property type="entry name" value="DNA polymerase I"/>
    <property type="match status" value="1"/>
</dbReference>
<dbReference type="InterPro" id="IPR008918">
    <property type="entry name" value="HhH2"/>
</dbReference>
<dbReference type="SMART" id="SM00279">
    <property type="entry name" value="HhH2"/>
    <property type="match status" value="1"/>
</dbReference>
<dbReference type="Gene3D" id="3.40.50.1010">
    <property type="entry name" value="5'-nuclease"/>
    <property type="match status" value="1"/>
</dbReference>
<dbReference type="SUPFAM" id="SSF56672">
    <property type="entry name" value="DNA/RNA polymerases"/>
    <property type="match status" value="1"/>
</dbReference>
<feature type="compositionally biased region" description="Low complexity" evidence="4">
    <location>
        <begin position="1"/>
        <end position="13"/>
    </location>
</feature>
<dbReference type="Gene3D" id="1.20.1060.10">
    <property type="entry name" value="Taq DNA Polymerase, Chain T, domain 4"/>
    <property type="match status" value="1"/>
</dbReference>
<comment type="caution">
    <text evidence="6">The sequence shown here is derived from an EMBL/GenBank/DDBJ whole genome shotgun (WGS) entry which is preliminary data.</text>
</comment>
<dbReference type="SUPFAM" id="SSF88723">
    <property type="entry name" value="PIN domain-like"/>
    <property type="match status" value="1"/>
</dbReference>
<feature type="region of interest" description="Disordered" evidence="4">
    <location>
        <begin position="1"/>
        <end position="32"/>
    </location>
</feature>
<dbReference type="InterPro" id="IPR036279">
    <property type="entry name" value="5-3_exonuclease_C_sf"/>
</dbReference>
<dbReference type="AlphaFoldDB" id="A0ABD3QWC8"/>
<dbReference type="Pfam" id="PF01367">
    <property type="entry name" value="5_3_exonuc"/>
    <property type="match status" value="1"/>
</dbReference>
<accession>A0ABD3QWC8</accession>
<feature type="compositionally biased region" description="Polar residues" evidence="4">
    <location>
        <begin position="120"/>
        <end position="132"/>
    </location>
</feature>
<sequence length="735" mass="81238">MVWASASASASSSVRDDGSTSPPAPEGWRRAEYERRLTTDDVLSVRSLYRFRPVRPGSSRPMPPVISEFDCHEDEGENSVADLVDVANRKDPAVGRNYIDDEARSVVETTSGRSPKDISIETSPSSVASEMNTTEKEDSSSDAISIDLPPPSPPNMATTPTKVVPSSIASPYDKRFVPRLTPSFMEPEKVKATVSSKVDDGGADHERKFPADASKGNSGTTHLAVLSRQREHLASQIYRLNDGNEFNVNSPRQVARVLFGEVDIGDTGTGKDALEAMASAGNEMAACIYKYRKLSREVKREQRRIEQSEKGDKKNDYYGNLARHDDRKRKENVSEDESVSENFDGGNGMNGEIAEGDKSATSPSNEQAISDGKAAKEPHRREPLLLIDASAYIYRAYHAIPPLHRSDGTPTGALHGVCRMLQNLLLPRLLRGDHPRVVLAFDFKGPNFRHEVYPEYKANRQTCPEDLVPQFELVREASEAFGVVRVEAEGYEADDVIATLTRRALKEGVDVDILSGDKVRSNSRRRRWAGFHKDATDSLERFYPFAVPSSFSRKDLMQLITPAGISPSVHMIDPMHFDRVDHDDVIKKWYVDVFPSNATADLWNVSLQIYPCRGVGAEQLGDVLALAGDSSDNIPGVPGIGPKIAAGLINEFGTLSNLIRQADTIKQKKRRESVIENAEKVLLFRKIVTLDESIPLNKMTLPSSFQDVSAFRMSPFDPNSLFQVVTSVRVLSDCN</sequence>
<dbReference type="InterPro" id="IPR020046">
    <property type="entry name" value="5-3_exonucl_a-hlix_arch_N"/>
</dbReference>
<keyword evidence="2" id="KW-0378">Hydrolase</keyword>
<proteinExistence type="predicted"/>
<feature type="compositionally biased region" description="Basic and acidic residues" evidence="4">
    <location>
        <begin position="191"/>
        <end position="210"/>
    </location>
</feature>
<feature type="region of interest" description="Disordered" evidence="4">
    <location>
        <begin position="105"/>
        <end position="155"/>
    </location>
</feature>
<dbReference type="PANTHER" id="PTHR42646">
    <property type="entry name" value="FLAP ENDONUCLEASE XNI"/>
    <property type="match status" value="1"/>
</dbReference>
<evidence type="ECO:0000256" key="2">
    <source>
        <dbReference type="ARBA" id="ARBA00022801"/>
    </source>
</evidence>
<evidence type="ECO:0000256" key="1">
    <source>
        <dbReference type="ARBA" id="ARBA00022722"/>
    </source>
</evidence>
<dbReference type="CDD" id="cd09898">
    <property type="entry name" value="H3TH_53EXO"/>
    <property type="match status" value="1"/>
</dbReference>
<feature type="compositionally biased region" description="Polar residues" evidence="4">
    <location>
        <begin position="359"/>
        <end position="368"/>
    </location>
</feature>
<evidence type="ECO:0000313" key="7">
    <source>
        <dbReference type="Proteomes" id="UP001530315"/>
    </source>
</evidence>
<dbReference type="GO" id="GO:0003677">
    <property type="term" value="F:DNA binding"/>
    <property type="evidence" value="ECO:0007669"/>
    <property type="project" value="UniProtKB-KW"/>
</dbReference>